<name>A0AAN6YYG2_9PEZI</name>
<reference evidence="1" key="1">
    <citation type="journal article" date="2023" name="Mol. Phylogenet. Evol.">
        <title>Genome-scale phylogeny and comparative genomics of the fungal order Sordariales.</title>
        <authorList>
            <person name="Hensen N."/>
            <person name="Bonometti L."/>
            <person name="Westerberg I."/>
            <person name="Brannstrom I.O."/>
            <person name="Guillou S."/>
            <person name="Cros-Aarteil S."/>
            <person name="Calhoun S."/>
            <person name="Haridas S."/>
            <person name="Kuo A."/>
            <person name="Mondo S."/>
            <person name="Pangilinan J."/>
            <person name="Riley R."/>
            <person name="LaButti K."/>
            <person name="Andreopoulos B."/>
            <person name="Lipzen A."/>
            <person name="Chen C."/>
            <person name="Yan M."/>
            <person name="Daum C."/>
            <person name="Ng V."/>
            <person name="Clum A."/>
            <person name="Steindorff A."/>
            <person name="Ohm R.A."/>
            <person name="Martin F."/>
            <person name="Silar P."/>
            <person name="Natvig D.O."/>
            <person name="Lalanne C."/>
            <person name="Gautier V."/>
            <person name="Ament-Velasquez S.L."/>
            <person name="Kruys A."/>
            <person name="Hutchinson M.I."/>
            <person name="Powell A.J."/>
            <person name="Barry K."/>
            <person name="Miller A.N."/>
            <person name="Grigoriev I.V."/>
            <person name="Debuchy R."/>
            <person name="Gladieux P."/>
            <person name="Hiltunen Thoren M."/>
            <person name="Johannesson H."/>
        </authorList>
    </citation>
    <scope>NUCLEOTIDE SEQUENCE</scope>
    <source>
        <strain evidence="1">CBS 731.68</strain>
    </source>
</reference>
<organism evidence="1 2">
    <name type="scientific">Parathielavia appendiculata</name>
    <dbReference type="NCBI Taxonomy" id="2587402"/>
    <lineage>
        <taxon>Eukaryota</taxon>
        <taxon>Fungi</taxon>
        <taxon>Dikarya</taxon>
        <taxon>Ascomycota</taxon>
        <taxon>Pezizomycotina</taxon>
        <taxon>Sordariomycetes</taxon>
        <taxon>Sordariomycetidae</taxon>
        <taxon>Sordariales</taxon>
        <taxon>Chaetomiaceae</taxon>
        <taxon>Parathielavia</taxon>
    </lineage>
</organism>
<dbReference type="EMBL" id="MU853272">
    <property type="protein sequence ID" value="KAK4118327.1"/>
    <property type="molecule type" value="Genomic_DNA"/>
</dbReference>
<keyword evidence="2" id="KW-1185">Reference proteome</keyword>
<dbReference type="Proteomes" id="UP001302602">
    <property type="component" value="Unassembled WGS sequence"/>
</dbReference>
<proteinExistence type="predicted"/>
<comment type="caution">
    <text evidence="1">The sequence shown here is derived from an EMBL/GenBank/DDBJ whole genome shotgun (WGS) entry which is preliminary data.</text>
</comment>
<protein>
    <submittedName>
        <fullName evidence="1">Uncharacterized protein</fullName>
    </submittedName>
</protein>
<dbReference type="RefSeq" id="XP_062642100.1">
    <property type="nucleotide sequence ID" value="XM_062797472.1"/>
</dbReference>
<dbReference type="GeneID" id="87834248"/>
<evidence type="ECO:0000313" key="1">
    <source>
        <dbReference type="EMBL" id="KAK4118327.1"/>
    </source>
</evidence>
<dbReference type="AlphaFoldDB" id="A0AAN6YYG2"/>
<sequence length="53" mass="6098">MNISSDLKCKKNLVTNEWEWIEGWDHRCYCSCIKACKSDGVGFGRWSEKAVQG</sequence>
<accession>A0AAN6YYG2</accession>
<gene>
    <name evidence="1" type="ORF">N657DRAFT_715820</name>
</gene>
<evidence type="ECO:0000313" key="2">
    <source>
        <dbReference type="Proteomes" id="UP001302602"/>
    </source>
</evidence>
<reference evidence="1" key="2">
    <citation type="submission" date="2023-05" db="EMBL/GenBank/DDBJ databases">
        <authorList>
            <consortium name="Lawrence Berkeley National Laboratory"/>
            <person name="Steindorff A."/>
            <person name="Hensen N."/>
            <person name="Bonometti L."/>
            <person name="Westerberg I."/>
            <person name="Brannstrom I.O."/>
            <person name="Guillou S."/>
            <person name="Cros-Aarteil S."/>
            <person name="Calhoun S."/>
            <person name="Haridas S."/>
            <person name="Kuo A."/>
            <person name="Mondo S."/>
            <person name="Pangilinan J."/>
            <person name="Riley R."/>
            <person name="Labutti K."/>
            <person name="Andreopoulos B."/>
            <person name="Lipzen A."/>
            <person name="Chen C."/>
            <person name="Yanf M."/>
            <person name="Daum C."/>
            <person name="Ng V."/>
            <person name="Clum A."/>
            <person name="Ohm R."/>
            <person name="Martin F."/>
            <person name="Silar P."/>
            <person name="Natvig D."/>
            <person name="Lalanne C."/>
            <person name="Gautier V."/>
            <person name="Ament-Velasquez S.L."/>
            <person name="Kruys A."/>
            <person name="Hutchinson M.I."/>
            <person name="Powell A.J."/>
            <person name="Barry K."/>
            <person name="Miller A.N."/>
            <person name="Grigoriev I.V."/>
            <person name="Debuchy R."/>
            <person name="Gladieux P."/>
            <person name="Thoren M.H."/>
            <person name="Johannesson H."/>
        </authorList>
    </citation>
    <scope>NUCLEOTIDE SEQUENCE</scope>
    <source>
        <strain evidence="1">CBS 731.68</strain>
    </source>
</reference>